<dbReference type="InterPro" id="IPR011333">
    <property type="entry name" value="SKP1/BTB/POZ_sf"/>
</dbReference>
<dbReference type="GO" id="GO:0009958">
    <property type="term" value="P:positive gravitropism"/>
    <property type="evidence" value="ECO:0007669"/>
    <property type="project" value="UniProtKB-ARBA"/>
</dbReference>
<dbReference type="Pfam" id="PF13091">
    <property type="entry name" value="PLDc_2"/>
    <property type="match status" value="1"/>
</dbReference>
<feature type="compositionally biased region" description="Low complexity" evidence="5">
    <location>
        <begin position="581"/>
        <end position="592"/>
    </location>
</feature>
<dbReference type="Gene3D" id="3.30.710.10">
    <property type="entry name" value="Potassium Channel Kv1.1, Chain A"/>
    <property type="match status" value="1"/>
</dbReference>
<dbReference type="Pfam" id="PF03000">
    <property type="entry name" value="NPH3"/>
    <property type="match status" value="1"/>
</dbReference>
<dbReference type="PROSITE" id="PS50035">
    <property type="entry name" value="PLD"/>
    <property type="match status" value="2"/>
</dbReference>
<feature type="domain" description="NPH3" evidence="8">
    <location>
        <begin position="211"/>
        <end position="487"/>
    </location>
</feature>
<dbReference type="SUPFAM" id="SSF56024">
    <property type="entry name" value="Phospholipase D/nuclease"/>
    <property type="match status" value="2"/>
</dbReference>
<evidence type="ECO:0000256" key="4">
    <source>
        <dbReference type="PROSITE-ProRule" id="PRU00982"/>
    </source>
</evidence>
<reference evidence="9 10" key="1">
    <citation type="submission" date="2013-09" db="EMBL/GenBank/DDBJ databases">
        <title>Corchorus capsularis genome sequencing.</title>
        <authorList>
            <person name="Alam M."/>
            <person name="Haque M.S."/>
            <person name="Islam M.S."/>
            <person name="Emdad E.M."/>
            <person name="Islam M.M."/>
            <person name="Ahmed B."/>
            <person name="Halim A."/>
            <person name="Hossen Q.M.M."/>
            <person name="Hossain M.Z."/>
            <person name="Ahmed R."/>
            <person name="Khan M.M."/>
            <person name="Islam R."/>
            <person name="Rashid M.M."/>
            <person name="Khan S.A."/>
            <person name="Rahman M.S."/>
            <person name="Alam M."/>
        </authorList>
    </citation>
    <scope>NUCLEOTIDE SEQUENCE [LARGE SCALE GENOMIC DNA]</scope>
    <source>
        <strain evidence="10">cv. CVL-1</strain>
        <tissue evidence="9">Whole seedling</tissue>
    </source>
</reference>
<dbReference type="Pfam" id="PF00651">
    <property type="entry name" value="BTB"/>
    <property type="match status" value="1"/>
</dbReference>
<feature type="domain" description="BTB" evidence="7">
    <location>
        <begin position="29"/>
        <end position="97"/>
    </location>
</feature>
<keyword evidence="3" id="KW-0833">Ubl conjugation pathway</keyword>
<evidence type="ECO:0000313" key="9">
    <source>
        <dbReference type="EMBL" id="OMO61579.1"/>
    </source>
</evidence>
<dbReference type="CDD" id="cd09106">
    <property type="entry name" value="PLDc_vPLD3_4_5_like_1"/>
    <property type="match status" value="1"/>
</dbReference>
<dbReference type="SMART" id="SM00155">
    <property type="entry name" value="PLDc"/>
    <property type="match status" value="2"/>
</dbReference>
<dbReference type="InterPro" id="IPR000210">
    <property type="entry name" value="BTB/POZ_dom"/>
</dbReference>
<dbReference type="SUPFAM" id="SSF54695">
    <property type="entry name" value="POZ domain"/>
    <property type="match status" value="1"/>
</dbReference>
<dbReference type="OrthoDB" id="1923775at2759"/>
<feature type="compositionally biased region" description="Polar residues" evidence="5">
    <location>
        <begin position="493"/>
        <end position="506"/>
    </location>
</feature>
<evidence type="ECO:0000313" key="10">
    <source>
        <dbReference type="Proteomes" id="UP000188268"/>
    </source>
</evidence>
<dbReference type="UniPathway" id="UPA00143"/>
<dbReference type="Gene3D" id="3.30.870.10">
    <property type="entry name" value="Endonuclease Chain A"/>
    <property type="match status" value="2"/>
</dbReference>
<dbReference type="AlphaFoldDB" id="A0A1R3GU18"/>
<feature type="domain" description="PLD phosphodiesterase" evidence="6">
    <location>
        <begin position="777"/>
        <end position="804"/>
    </location>
</feature>
<dbReference type="EMBL" id="AWWV01013423">
    <property type="protein sequence ID" value="OMO61579.1"/>
    <property type="molecule type" value="Genomic_DNA"/>
</dbReference>
<evidence type="ECO:0000256" key="3">
    <source>
        <dbReference type="ARBA" id="ARBA00022786"/>
    </source>
</evidence>
<evidence type="ECO:0000259" key="8">
    <source>
        <dbReference type="PROSITE" id="PS51649"/>
    </source>
</evidence>
<dbReference type="InterPro" id="IPR043454">
    <property type="entry name" value="NPH3/RPT2-like"/>
</dbReference>
<dbReference type="CDD" id="cd18312">
    <property type="entry name" value="BTB_POZ_NPY3-like"/>
    <property type="match status" value="1"/>
</dbReference>
<evidence type="ECO:0000256" key="5">
    <source>
        <dbReference type="SAM" id="MobiDB-lite"/>
    </source>
</evidence>
<feature type="compositionally biased region" description="Polar residues" evidence="5">
    <location>
        <begin position="598"/>
        <end position="607"/>
    </location>
</feature>
<feature type="region of interest" description="Disordered" evidence="5">
    <location>
        <begin position="493"/>
        <end position="556"/>
    </location>
</feature>
<dbReference type="FunFam" id="3.30.710.10:FF:000173">
    <property type="entry name" value="BTB/POZ domain-containing protein NPY2"/>
    <property type="match status" value="1"/>
</dbReference>
<sequence length="1131" mass="126815">MKFMKLGSKPDAFQADGKCIRYVTSDLATDVTINVGEVKFYLHKFPLLSKSNCLQKLVLKANEDNCDEINMVDFPGGPKAFEICAKFCYGMTVTLNAYNVVAARCAAEYLEMTEDVDRGNLIFKIEVFLNSSIFRSWKDSIIVLQTTRSLLPWSENLKIIGRCIDSIASKTSVDPANITWSYTYNRKLSVPDKIVEVGMKFQEKIESVPKDWWVEDICELEIDLYKRVMTAVKLKGRMDGAVIGEALKTYAVRWLPDSVDALVSDAHWRRNKLLVETIACLLPADKGVGCSCSFLLKLLKVAILVGVDDSAKEDLVKRISLKLHEANVKDLLIPARSPQTTLYDVEMVQSIVNQYMMGEKRSQDLDVDKNETGCADFVLGHGSLLRVGKVVDGYLEEIAHDPNLSLASFIDLSQSIPEFARPVHDGLYKAIDMYLKEHPSLTKAERKKLCGLMDVKKFTMDASMHAAQNERLPLRVVVQVLFEQVRVAGVQSLHNNPRGTSNSTTNTDEEWEKSAAEDCNSLKKQMSQMKVKEDEFPKSGKLAKKNSKNSKSGVQLLPSRSRRIFDKLWAVGKGNAESKSSETSGSSQSPTSMVPGDTKSSVPINNTPESESAEIKMEIRYSIIVCFVLFLLVNLSLPRYTESLPRCKAWLVQSIPTDMPDLPPVPGVLSSGDVLKWLADNSTEKLDIIAQYWQLKASPEDSRSGDYGYSKDEMYRFGADQGSSVYTALENAADRDVYIRLLQHSGVYPDYTEEPSSLASGRPNVKSETLLMEKWWGSGVVHAKVWISDNQDVYIGSANNDWKSLTQVKELGIYLVNCHKVARKVGVYFQNLWRLAHLNESVFTTTIFDQQWQIQRKVPCWSHFIEPDMRCTPQLPRFVETPHVRGYPILSDPKILKLIIDAPGYGYTSPGPQSNYLSFAPPELSFGRFQPDEQAWIDTIKSVKDGGTVRISTMDWLGQSSYAKQTVYWSSLSSAISEVVYSKHAQVKLIVAYWAHFINNTDVYLKSLLYSNVLCSSSTYNNCSGKVEIKYYLVPGYNLTGPAIDKEGNPTGNIYPGFTRVNHGKYAVSDVRAHIGTSNLIWDYFYTTAGVGFGTYNPAIVSQLQEIFDADWNSPYAVPVEELNAGHAYYS</sequence>
<feature type="domain" description="PLD phosphodiesterase" evidence="6">
    <location>
        <begin position="1058"/>
        <end position="1084"/>
    </location>
</feature>
<evidence type="ECO:0000256" key="1">
    <source>
        <dbReference type="ARBA" id="ARBA00004906"/>
    </source>
</evidence>
<dbReference type="PROSITE" id="PS51649">
    <property type="entry name" value="NPH3"/>
    <property type="match status" value="1"/>
</dbReference>
<evidence type="ECO:0000256" key="2">
    <source>
        <dbReference type="ARBA" id="ARBA00022553"/>
    </source>
</evidence>
<dbReference type="GO" id="GO:0005829">
    <property type="term" value="C:cytosol"/>
    <property type="evidence" value="ECO:0007669"/>
    <property type="project" value="UniProtKB-ARBA"/>
</dbReference>
<dbReference type="GO" id="GO:0016567">
    <property type="term" value="P:protein ubiquitination"/>
    <property type="evidence" value="ECO:0007669"/>
    <property type="project" value="UniProtKB-UniPathway"/>
</dbReference>
<protein>
    <submittedName>
        <fullName evidence="9">BTB/POZ-like protein</fullName>
    </submittedName>
</protein>
<keyword evidence="2" id="KW-0597">Phosphoprotein</keyword>
<proteinExistence type="inferred from homology"/>
<comment type="caution">
    <text evidence="9">The sequence shown here is derived from an EMBL/GenBank/DDBJ whole genome shotgun (WGS) entry which is preliminary data.</text>
</comment>
<accession>A0A1R3GU18</accession>
<gene>
    <name evidence="9" type="ORF">CCACVL1_23412</name>
</gene>
<organism evidence="9 10">
    <name type="scientific">Corchorus capsularis</name>
    <name type="common">Jute</name>
    <dbReference type="NCBI Taxonomy" id="210143"/>
    <lineage>
        <taxon>Eukaryota</taxon>
        <taxon>Viridiplantae</taxon>
        <taxon>Streptophyta</taxon>
        <taxon>Embryophyta</taxon>
        <taxon>Tracheophyta</taxon>
        <taxon>Spermatophyta</taxon>
        <taxon>Magnoliopsida</taxon>
        <taxon>eudicotyledons</taxon>
        <taxon>Gunneridae</taxon>
        <taxon>Pentapetalae</taxon>
        <taxon>rosids</taxon>
        <taxon>malvids</taxon>
        <taxon>Malvales</taxon>
        <taxon>Malvaceae</taxon>
        <taxon>Grewioideae</taxon>
        <taxon>Apeibeae</taxon>
        <taxon>Corchorus</taxon>
    </lineage>
</organism>
<keyword evidence="10" id="KW-1185">Reference proteome</keyword>
<dbReference type="STRING" id="210143.A0A1R3GU18"/>
<dbReference type="Proteomes" id="UP000188268">
    <property type="component" value="Unassembled WGS sequence"/>
</dbReference>
<dbReference type="CDD" id="cd09107">
    <property type="entry name" value="PLDc_vPLD3_4_5_like_2"/>
    <property type="match status" value="1"/>
</dbReference>
<dbReference type="InterPro" id="IPR027356">
    <property type="entry name" value="NPH3_dom"/>
</dbReference>
<name>A0A1R3GU18_COCAP</name>
<evidence type="ECO:0000259" key="7">
    <source>
        <dbReference type="PROSITE" id="PS50097"/>
    </source>
</evidence>
<dbReference type="Gramene" id="OMO61579">
    <property type="protein sequence ID" value="OMO61579"/>
    <property type="gene ID" value="CCACVL1_23412"/>
</dbReference>
<comment type="similarity">
    <text evidence="4">Belongs to the NPH3 family.</text>
</comment>
<comment type="pathway">
    <text evidence="1">Protein modification; protein ubiquitination.</text>
</comment>
<dbReference type="SMART" id="SM00225">
    <property type="entry name" value="BTB"/>
    <property type="match status" value="1"/>
</dbReference>
<dbReference type="InterPro" id="IPR001736">
    <property type="entry name" value="PLipase_D/transphosphatidylase"/>
</dbReference>
<feature type="region of interest" description="Disordered" evidence="5">
    <location>
        <begin position="576"/>
        <end position="607"/>
    </location>
</feature>
<dbReference type="PANTHER" id="PTHR32370">
    <property type="entry name" value="OS12G0117600 PROTEIN"/>
    <property type="match status" value="1"/>
</dbReference>
<dbReference type="GO" id="GO:0016020">
    <property type="term" value="C:membrane"/>
    <property type="evidence" value="ECO:0007669"/>
    <property type="project" value="UniProtKB-ARBA"/>
</dbReference>
<dbReference type="GO" id="GO:0003824">
    <property type="term" value="F:catalytic activity"/>
    <property type="evidence" value="ECO:0007669"/>
    <property type="project" value="InterPro"/>
</dbReference>
<dbReference type="PROSITE" id="PS50097">
    <property type="entry name" value="BTB"/>
    <property type="match status" value="1"/>
</dbReference>
<evidence type="ECO:0000259" key="6">
    <source>
        <dbReference type="PROSITE" id="PS50035"/>
    </source>
</evidence>
<dbReference type="InterPro" id="IPR025202">
    <property type="entry name" value="PLD-like_dom"/>
</dbReference>